<keyword evidence="1" id="KW-1133">Transmembrane helix</keyword>
<sequence length="144" mass="15742">MAGQYYLGLLLLCGTGAAPGGNNVLVGYGCGWEDGTRLLDVRQVPQVLVAPVVQITQTGRGQATRTRVKNHETRPQIRSGSHWATDLARARPCASRSIVGTPRLNKHLQPVLAVGSMISYLQIVNIVMIYLHWGPVKAPLHRQR</sequence>
<evidence type="ECO:0000256" key="2">
    <source>
        <dbReference type="SAM" id="SignalP"/>
    </source>
</evidence>
<evidence type="ECO:0000313" key="4">
    <source>
        <dbReference type="Proteomes" id="UP000264820"/>
    </source>
</evidence>
<dbReference type="Ensembl" id="ENSHCOT00000025477.1">
    <property type="protein sequence ID" value="ENSHCOP00000028425.1"/>
    <property type="gene ID" value="ENSHCOG00000021079.1"/>
</dbReference>
<reference evidence="3" key="1">
    <citation type="submission" date="2025-08" db="UniProtKB">
        <authorList>
            <consortium name="Ensembl"/>
        </authorList>
    </citation>
    <scope>IDENTIFICATION</scope>
</reference>
<proteinExistence type="predicted"/>
<dbReference type="Proteomes" id="UP000264820">
    <property type="component" value="Unplaced"/>
</dbReference>
<reference evidence="3" key="2">
    <citation type="submission" date="2025-09" db="UniProtKB">
        <authorList>
            <consortium name="Ensembl"/>
        </authorList>
    </citation>
    <scope>IDENTIFICATION</scope>
</reference>
<name>A0A3Q2ZBQ0_HIPCM</name>
<protein>
    <submittedName>
        <fullName evidence="3">Uncharacterized protein</fullName>
    </submittedName>
</protein>
<feature type="signal peptide" evidence="2">
    <location>
        <begin position="1"/>
        <end position="17"/>
    </location>
</feature>
<keyword evidence="4" id="KW-1185">Reference proteome</keyword>
<evidence type="ECO:0000256" key="1">
    <source>
        <dbReference type="SAM" id="Phobius"/>
    </source>
</evidence>
<keyword evidence="1" id="KW-0472">Membrane</keyword>
<keyword evidence="2" id="KW-0732">Signal</keyword>
<dbReference type="AlphaFoldDB" id="A0A3Q2ZBQ0"/>
<accession>A0A3Q2ZBQ0</accession>
<organism evidence="3 4">
    <name type="scientific">Hippocampus comes</name>
    <name type="common">Tiger tail seahorse</name>
    <dbReference type="NCBI Taxonomy" id="109280"/>
    <lineage>
        <taxon>Eukaryota</taxon>
        <taxon>Metazoa</taxon>
        <taxon>Chordata</taxon>
        <taxon>Craniata</taxon>
        <taxon>Vertebrata</taxon>
        <taxon>Euteleostomi</taxon>
        <taxon>Actinopterygii</taxon>
        <taxon>Neopterygii</taxon>
        <taxon>Teleostei</taxon>
        <taxon>Neoteleostei</taxon>
        <taxon>Acanthomorphata</taxon>
        <taxon>Syngnathiaria</taxon>
        <taxon>Syngnathiformes</taxon>
        <taxon>Syngnathoidei</taxon>
        <taxon>Syngnathidae</taxon>
        <taxon>Hippocampus</taxon>
    </lineage>
</organism>
<feature type="chain" id="PRO_5018602390" evidence="2">
    <location>
        <begin position="18"/>
        <end position="144"/>
    </location>
</feature>
<keyword evidence="1" id="KW-0812">Transmembrane</keyword>
<evidence type="ECO:0000313" key="3">
    <source>
        <dbReference type="Ensembl" id="ENSHCOP00000028425.1"/>
    </source>
</evidence>
<feature type="transmembrane region" description="Helical" evidence="1">
    <location>
        <begin position="111"/>
        <end position="133"/>
    </location>
</feature>